<organism evidence="1 2">
    <name type="scientific">Phialocephala subalpina</name>
    <dbReference type="NCBI Taxonomy" id="576137"/>
    <lineage>
        <taxon>Eukaryota</taxon>
        <taxon>Fungi</taxon>
        <taxon>Dikarya</taxon>
        <taxon>Ascomycota</taxon>
        <taxon>Pezizomycotina</taxon>
        <taxon>Leotiomycetes</taxon>
        <taxon>Helotiales</taxon>
        <taxon>Mollisiaceae</taxon>
        <taxon>Phialocephala</taxon>
        <taxon>Phialocephala fortinii species complex</taxon>
    </lineage>
</organism>
<dbReference type="AlphaFoldDB" id="A0A1L7XSG2"/>
<dbReference type="Proteomes" id="UP000184330">
    <property type="component" value="Unassembled WGS sequence"/>
</dbReference>
<accession>A0A1L7XSG2</accession>
<proteinExistence type="predicted"/>
<dbReference type="OrthoDB" id="10516209at2759"/>
<gene>
    <name evidence="1" type="ORF">PAC_17890</name>
</gene>
<keyword evidence="2" id="KW-1185">Reference proteome</keyword>
<dbReference type="EMBL" id="FJOG01000049">
    <property type="protein sequence ID" value="CZR67991.1"/>
    <property type="molecule type" value="Genomic_DNA"/>
</dbReference>
<protein>
    <submittedName>
        <fullName evidence="1">Uncharacterized protein</fullName>
    </submittedName>
</protein>
<sequence length="111" mass="12634">MERIASSRKHCWIQRRRHPDDVIRFVCPGVQYSRINTFNQLIISMLVTVSFSVEVTDPKLSGNVNLRNASSVRWNVSVPDDELAVQQNYVLRFLTALGDHSGFSSPGFLIQ</sequence>
<name>A0A1L7XSG2_9HELO</name>
<evidence type="ECO:0000313" key="2">
    <source>
        <dbReference type="Proteomes" id="UP000184330"/>
    </source>
</evidence>
<evidence type="ECO:0000313" key="1">
    <source>
        <dbReference type="EMBL" id="CZR67991.1"/>
    </source>
</evidence>
<reference evidence="1 2" key="1">
    <citation type="submission" date="2016-03" db="EMBL/GenBank/DDBJ databases">
        <authorList>
            <person name="Ploux O."/>
        </authorList>
    </citation>
    <scope>NUCLEOTIDE SEQUENCE [LARGE SCALE GENOMIC DNA]</scope>
    <source>
        <strain evidence="1 2">UAMH 11012</strain>
    </source>
</reference>